<dbReference type="PANTHER" id="PTHR33116:SF78">
    <property type="entry name" value="OS12G0587133 PROTEIN"/>
    <property type="match status" value="1"/>
</dbReference>
<name>A0A438DMA4_VITVI</name>
<proteinExistence type="predicted"/>
<dbReference type="InterPro" id="IPR000477">
    <property type="entry name" value="RT_dom"/>
</dbReference>
<comment type="caution">
    <text evidence="2">The sequence shown here is derived from an EMBL/GenBank/DDBJ whole genome shotgun (WGS) entry which is preliminary data.</text>
</comment>
<protein>
    <recommendedName>
        <fullName evidence="1">Reverse transcriptase domain-containing protein</fullName>
    </recommendedName>
</protein>
<dbReference type="AlphaFoldDB" id="A0A438DMA4"/>
<dbReference type="Pfam" id="PF00078">
    <property type="entry name" value="RVT_1"/>
    <property type="match status" value="1"/>
</dbReference>
<gene>
    <name evidence="2" type="ORF">CK203_072861</name>
</gene>
<evidence type="ECO:0000313" key="3">
    <source>
        <dbReference type="Proteomes" id="UP000288805"/>
    </source>
</evidence>
<organism evidence="2 3">
    <name type="scientific">Vitis vinifera</name>
    <name type="common">Grape</name>
    <dbReference type="NCBI Taxonomy" id="29760"/>
    <lineage>
        <taxon>Eukaryota</taxon>
        <taxon>Viridiplantae</taxon>
        <taxon>Streptophyta</taxon>
        <taxon>Embryophyta</taxon>
        <taxon>Tracheophyta</taxon>
        <taxon>Spermatophyta</taxon>
        <taxon>Magnoliopsida</taxon>
        <taxon>eudicotyledons</taxon>
        <taxon>Gunneridae</taxon>
        <taxon>Pentapetalae</taxon>
        <taxon>rosids</taxon>
        <taxon>Vitales</taxon>
        <taxon>Vitaceae</taxon>
        <taxon>Viteae</taxon>
        <taxon>Vitis</taxon>
    </lineage>
</organism>
<evidence type="ECO:0000259" key="1">
    <source>
        <dbReference type="Pfam" id="PF00078"/>
    </source>
</evidence>
<dbReference type="Proteomes" id="UP000288805">
    <property type="component" value="Unassembled WGS sequence"/>
</dbReference>
<sequence>MWLKVEGFKDLVRKWWTCYNFSGYYSHILACKLKALKQDLKVWNREVFGNVPLNKNIALSQIGFWDAKERDCEKGDWRPSISGLPFSFFDSVEARLLEEAFSVEEVQTAIFGLNGDKAPGPDEFTLAFWKFCWDIVKHEVMGFFAEFHSSNRFERILNSTFIVLIPKKGAILDKMGFGIKWVNWMRWCISSTRFSILLNGSPVGFFQSSRGLRQGDSLSPFLFILAMEALSSILNKALQGGFLEDFMDGGRGGEGVVVSHILFADDTLVFCDASKEHVEGVGLQSGFSSSCYLGLPLGVAFKSSWVWDVVEKRFQKRLALWKRRYLSKEGRLTLAKSTLSSLPIYFMSLFIIPRKVSLRLEKIQRDFLWGESFSKFASEQDSLWNQVIVSKFGEEEGRWCSGASREIMEWGFGRRLGMGGWSLAKGWLLRWGWDAWVTQLWDQSGNLGHWNPVFTRLNNDREMEEVETFFNRLHGHALRRVMRMSCLVGFQRKVSLQLSLSSHP</sequence>
<feature type="domain" description="Reverse transcriptase" evidence="1">
    <location>
        <begin position="184"/>
        <end position="280"/>
    </location>
</feature>
<dbReference type="PANTHER" id="PTHR33116">
    <property type="entry name" value="REVERSE TRANSCRIPTASE ZINC-BINDING DOMAIN-CONTAINING PROTEIN-RELATED-RELATED"/>
    <property type="match status" value="1"/>
</dbReference>
<evidence type="ECO:0000313" key="2">
    <source>
        <dbReference type="EMBL" id="RVW36589.1"/>
    </source>
</evidence>
<reference evidence="2 3" key="1">
    <citation type="journal article" date="2018" name="PLoS Genet.">
        <title>Population sequencing reveals clonal diversity and ancestral inbreeding in the grapevine cultivar Chardonnay.</title>
        <authorList>
            <person name="Roach M.J."/>
            <person name="Johnson D.L."/>
            <person name="Bohlmann J."/>
            <person name="van Vuuren H.J."/>
            <person name="Jones S.J."/>
            <person name="Pretorius I.S."/>
            <person name="Schmidt S.A."/>
            <person name="Borneman A.R."/>
        </authorList>
    </citation>
    <scope>NUCLEOTIDE SEQUENCE [LARGE SCALE GENOMIC DNA]</scope>
    <source>
        <strain evidence="3">cv. Chardonnay</strain>
        <tissue evidence="2">Leaf</tissue>
    </source>
</reference>
<dbReference type="EMBL" id="QGNW01001568">
    <property type="protein sequence ID" value="RVW36589.1"/>
    <property type="molecule type" value="Genomic_DNA"/>
</dbReference>
<accession>A0A438DMA4</accession>